<gene>
    <name evidence="2" type="ORF">COT67_01905</name>
</gene>
<dbReference type="Proteomes" id="UP000230353">
    <property type="component" value="Unassembled WGS sequence"/>
</dbReference>
<reference evidence="3" key="1">
    <citation type="submission" date="2017-09" db="EMBL/GenBank/DDBJ databases">
        <title>Depth-based differentiation of microbial function through sediment-hosted aquifers and enrichment of novel symbionts in the deep terrestrial subsurface.</title>
        <authorList>
            <person name="Probst A.J."/>
            <person name="Ladd B."/>
            <person name="Jarett J.K."/>
            <person name="Geller-Mcgrath D.E."/>
            <person name="Sieber C.M.K."/>
            <person name="Emerson J.B."/>
            <person name="Anantharaman K."/>
            <person name="Thomas B.C."/>
            <person name="Malmstrom R."/>
            <person name="Stieglmeier M."/>
            <person name="Klingl A."/>
            <person name="Woyke T."/>
            <person name="Ryan C.M."/>
            <person name="Banfield J.F."/>
        </authorList>
    </citation>
    <scope>NUCLEOTIDE SEQUENCE [LARGE SCALE GENOMIC DNA]</scope>
</reference>
<sequence>MTDNKTTIKSKASQDFVPIKEIRDGVVVLNNNSLRMIVMVSSLNFSLKSEGEQQAIINQYQSFLNSLDFSVQFLIQSRDLNIEPYLEVLRKKEAEQTDELLRMQTKEYVEFVREFVKATKIVNKNFYIVVPYDPALLGTKQTGPVFNFINKLFGSKQKEKEQSEKDKLNEYKPQLQQRVDTVIQGLSRTGVKTAPLNTEELIELFYTLYNPGETENIKLPQTQ</sequence>
<dbReference type="InterPro" id="IPR058596">
    <property type="entry name" value="TraC-like_dom"/>
</dbReference>
<dbReference type="EMBL" id="PEZL01000028">
    <property type="protein sequence ID" value="PIS13403.1"/>
    <property type="molecule type" value="Genomic_DNA"/>
</dbReference>
<evidence type="ECO:0000259" key="1">
    <source>
        <dbReference type="Pfam" id="PF26593"/>
    </source>
</evidence>
<accession>A0A2H0WL56</accession>
<comment type="caution">
    <text evidence="2">The sequence shown here is derived from an EMBL/GenBank/DDBJ whole genome shotgun (WGS) entry which is preliminary data.</text>
</comment>
<dbReference type="Pfam" id="PF26593">
    <property type="entry name" value="TraC-like"/>
    <property type="match status" value="1"/>
</dbReference>
<organism evidence="2 3">
    <name type="scientific">Candidatus Tagabacteria bacterium CG09_land_8_20_14_0_10_41_14</name>
    <dbReference type="NCBI Taxonomy" id="1975021"/>
    <lineage>
        <taxon>Bacteria</taxon>
        <taxon>Candidatus Tagaibacteriota</taxon>
    </lineage>
</organism>
<name>A0A2H0WL56_9BACT</name>
<proteinExistence type="predicted"/>
<dbReference type="AlphaFoldDB" id="A0A2H0WL56"/>
<feature type="domain" description="TraC-like" evidence="1">
    <location>
        <begin position="33"/>
        <end position="209"/>
    </location>
</feature>
<evidence type="ECO:0000313" key="3">
    <source>
        <dbReference type="Proteomes" id="UP000230353"/>
    </source>
</evidence>
<evidence type="ECO:0000313" key="2">
    <source>
        <dbReference type="EMBL" id="PIS13403.1"/>
    </source>
</evidence>
<protein>
    <recommendedName>
        <fullName evidence="1">TraC-like domain-containing protein</fullName>
    </recommendedName>
</protein>